<dbReference type="GO" id="GO:0016787">
    <property type="term" value="F:hydrolase activity"/>
    <property type="evidence" value="ECO:0007669"/>
    <property type="project" value="UniProtKB-KW"/>
</dbReference>
<dbReference type="AlphaFoldDB" id="A0A916XBW6"/>
<sequence length="286" mass="31187">MKVYGQYTRDEIEMQYNLRAGRPDYDSAVVPDWVARSLLARERLESRLDVAYGPGPKQKLDVFPAGPTAPTLVYFHGGYWQRGDKSVYAFLAEPFVASGISVILVGYDLCPAVTITAISAQARQAMVWIWRNAATVGVARERLAVMGHSAGGHITGMLMGTDWTAWSGDIPADLIKAGVPISPLNELEPLRFTSINDAVGMDAAEAAHESPMHHPPRTDAPQLVVCGEAETAEFHRQSDIYVEAFATAARPVERYSVPGCDHFDELNVLARPASPFFGKCVALVRG</sequence>
<keyword evidence="4" id="KW-1185">Reference proteome</keyword>
<evidence type="ECO:0000313" key="3">
    <source>
        <dbReference type="EMBL" id="GGC62187.1"/>
    </source>
</evidence>
<accession>A0A916XBW6</accession>
<dbReference type="PANTHER" id="PTHR48081:SF33">
    <property type="entry name" value="KYNURENINE FORMAMIDASE"/>
    <property type="match status" value="1"/>
</dbReference>
<name>A0A916XBW6_9HYPH</name>
<reference evidence="3" key="2">
    <citation type="submission" date="2020-09" db="EMBL/GenBank/DDBJ databases">
        <authorList>
            <person name="Sun Q."/>
            <person name="Zhou Y."/>
        </authorList>
    </citation>
    <scope>NUCLEOTIDE SEQUENCE</scope>
    <source>
        <strain evidence="3">CGMCC 1.12919</strain>
    </source>
</reference>
<dbReference type="EMBL" id="BMGG01000003">
    <property type="protein sequence ID" value="GGC62187.1"/>
    <property type="molecule type" value="Genomic_DNA"/>
</dbReference>
<keyword evidence="1" id="KW-0378">Hydrolase</keyword>
<reference evidence="3" key="1">
    <citation type="journal article" date="2014" name="Int. J. Syst. Evol. Microbiol.">
        <title>Complete genome sequence of Corynebacterium casei LMG S-19264T (=DSM 44701T), isolated from a smear-ripened cheese.</title>
        <authorList>
            <consortium name="US DOE Joint Genome Institute (JGI-PGF)"/>
            <person name="Walter F."/>
            <person name="Albersmeier A."/>
            <person name="Kalinowski J."/>
            <person name="Ruckert C."/>
        </authorList>
    </citation>
    <scope>NUCLEOTIDE SEQUENCE</scope>
    <source>
        <strain evidence="3">CGMCC 1.12919</strain>
    </source>
</reference>
<evidence type="ECO:0000256" key="1">
    <source>
        <dbReference type="ARBA" id="ARBA00022801"/>
    </source>
</evidence>
<organism evidence="3 4">
    <name type="scientific">Chelatococcus reniformis</name>
    <dbReference type="NCBI Taxonomy" id="1494448"/>
    <lineage>
        <taxon>Bacteria</taxon>
        <taxon>Pseudomonadati</taxon>
        <taxon>Pseudomonadota</taxon>
        <taxon>Alphaproteobacteria</taxon>
        <taxon>Hyphomicrobiales</taxon>
        <taxon>Chelatococcaceae</taxon>
        <taxon>Chelatococcus</taxon>
    </lineage>
</organism>
<dbReference type="Proteomes" id="UP000637002">
    <property type="component" value="Unassembled WGS sequence"/>
</dbReference>
<proteinExistence type="predicted"/>
<evidence type="ECO:0000313" key="4">
    <source>
        <dbReference type="Proteomes" id="UP000637002"/>
    </source>
</evidence>
<dbReference type="InterPro" id="IPR050300">
    <property type="entry name" value="GDXG_lipolytic_enzyme"/>
</dbReference>
<comment type="caution">
    <text evidence="3">The sequence shown here is derived from an EMBL/GenBank/DDBJ whole genome shotgun (WGS) entry which is preliminary data.</text>
</comment>
<dbReference type="SUPFAM" id="SSF53474">
    <property type="entry name" value="alpha/beta-Hydrolases"/>
    <property type="match status" value="1"/>
</dbReference>
<evidence type="ECO:0000259" key="2">
    <source>
        <dbReference type="Pfam" id="PF07859"/>
    </source>
</evidence>
<dbReference type="InterPro" id="IPR029058">
    <property type="entry name" value="AB_hydrolase_fold"/>
</dbReference>
<dbReference type="RefSeq" id="WP_188609085.1">
    <property type="nucleotide sequence ID" value="NZ_BMGG01000003.1"/>
</dbReference>
<dbReference type="Gene3D" id="3.40.50.1820">
    <property type="entry name" value="alpha/beta hydrolase"/>
    <property type="match status" value="1"/>
</dbReference>
<dbReference type="Pfam" id="PF07859">
    <property type="entry name" value="Abhydrolase_3"/>
    <property type="match status" value="1"/>
</dbReference>
<gene>
    <name evidence="3" type="ORF">GCM10010994_20960</name>
</gene>
<protein>
    <submittedName>
        <fullName evidence="3">Esterase</fullName>
    </submittedName>
</protein>
<feature type="domain" description="Alpha/beta hydrolase fold-3" evidence="2">
    <location>
        <begin position="72"/>
        <end position="262"/>
    </location>
</feature>
<dbReference type="PANTHER" id="PTHR48081">
    <property type="entry name" value="AB HYDROLASE SUPERFAMILY PROTEIN C4A8.06C"/>
    <property type="match status" value="1"/>
</dbReference>
<dbReference type="InterPro" id="IPR013094">
    <property type="entry name" value="AB_hydrolase_3"/>
</dbReference>